<protein>
    <submittedName>
        <fullName evidence="5">Response regulator transcription factor</fullName>
    </submittedName>
</protein>
<keyword evidence="1" id="KW-0238">DNA-binding</keyword>
<accession>A0A831WA13</accession>
<evidence type="ECO:0000259" key="3">
    <source>
        <dbReference type="PROSITE" id="PS50043"/>
    </source>
</evidence>
<dbReference type="EMBL" id="DRKP01000180">
    <property type="protein sequence ID" value="HEB97565.1"/>
    <property type="molecule type" value="Genomic_DNA"/>
</dbReference>
<keyword evidence="2" id="KW-0597">Phosphoprotein</keyword>
<dbReference type="Proteomes" id="UP000886251">
    <property type="component" value="Unassembled WGS sequence"/>
</dbReference>
<dbReference type="Pfam" id="PF00196">
    <property type="entry name" value="GerE"/>
    <property type="match status" value="1"/>
</dbReference>
<dbReference type="SMART" id="SM00421">
    <property type="entry name" value="HTH_LUXR"/>
    <property type="match status" value="1"/>
</dbReference>
<dbReference type="PANTHER" id="PTHR43214">
    <property type="entry name" value="TWO-COMPONENT RESPONSE REGULATOR"/>
    <property type="match status" value="1"/>
</dbReference>
<dbReference type="PRINTS" id="PR00038">
    <property type="entry name" value="HTHLUXR"/>
</dbReference>
<evidence type="ECO:0000256" key="2">
    <source>
        <dbReference type="PROSITE-ProRule" id="PRU00169"/>
    </source>
</evidence>
<dbReference type="InterPro" id="IPR000792">
    <property type="entry name" value="Tscrpt_reg_LuxR_C"/>
</dbReference>
<dbReference type="SUPFAM" id="SSF52172">
    <property type="entry name" value="CheY-like"/>
    <property type="match status" value="1"/>
</dbReference>
<dbReference type="InterPro" id="IPR011006">
    <property type="entry name" value="CheY-like_superfamily"/>
</dbReference>
<gene>
    <name evidence="5" type="ORF">ENI96_14180</name>
</gene>
<feature type="domain" description="Response regulatory" evidence="4">
    <location>
        <begin position="1"/>
        <end position="114"/>
    </location>
</feature>
<dbReference type="InterPro" id="IPR001789">
    <property type="entry name" value="Sig_transdc_resp-reg_receiver"/>
</dbReference>
<reference evidence="5" key="1">
    <citation type="journal article" date="2020" name="mSystems">
        <title>Genome- and Community-Level Interaction Insights into Carbon Utilization and Element Cycling Functions of Hydrothermarchaeota in Hydrothermal Sediment.</title>
        <authorList>
            <person name="Zhou Z."/>
            <person name="Liu Y."/>
            <person name="Xu W."/>
            <person name="Pan J."/>
            <person name="Luo Z.H."/>
            <person name="Li M."/>
        </authorList>
    </citation>
    <scope>NUCLEOTIDE SEQUENCE [LARGE SCALE GENOMIC DNA]</scope>
    <source>
        <strain evidence="5">HyVt-443</strain>
    </source>
</reference>
<dbReference type="PROSITE" id="PS00622">
    <property type="entry name" value="HTH_LUXR_1"/>
    <property type="match status" value="1"/>
</dbReference>
<dbReference type="CDD" id="cd06170">
    <property type="entry name" value="LuxR_C_like"/>
    <property type="match status" value="1"/>
</dbReference>
<dbReference type="InterPro" id="IPR039420">
    <property type="entry name" value="WalR-like"/>
</dbReference>
<dbReference type="Gene3D" id="3.40.50.2300">
    <property type="match status" value="1"/>
</dbReference>
<name>A0A831WA13_9GAMM</name>
<evidence type="ECO:0000256" key="1">
    <source>
        <dbReference type="ARBA" id="ARBA00023125"/>
    </source>
</evidence>
<dbReference type="GO" id="GO:0006355">
    <property type="term" value="P:regulation of DNA-templated transcription"/>
    <property type="evidence" value="ECO:0007669"/>
    <property type="project" value="InterPro"/>
</dbReference>
<feature type="modified residue" description="4-aspartylphosphate" evidence="2">
    <location>
        <position position="49"/>
    </location>
</feature>
<dbReference type="GO" id="GO:0000160">
    <property type="term" value="P:phosphorelay signal transduction system"/>
    <property type="evidence" value="ECO:0007669"/>
    <property type="project" value="InterPro"/>
</dbReference>
<sequence>MIILYSADRGLVDRWLEGIKLLDDTRLVTDRAALERSVQRGRPAVILADLQAPGIDDVDGAVDLCRRHPDLPFLFLSPRPEDSEGLRLVAAGARGYGNRYMSPELLRKAVGVVRLGEVWLGRQLLQRLIRSALPTAAEEITRDGLSMLTAREQEIARLVADGASNKRIGSRLDITERTVKAHLSAIFRKTGSRDRLQLALLVKSGGMVASDRASINPAT</sequence>
<evidence type="ECO:0000313" key="5">
    <source>
        <dbReference type="EMBL" id="HEB97565.1"/>
    </source>
</evidence>
<dbReference type="InterPro" id="IPR016032">
    <property type="entry name" value="Sig_transdc_resp-reg_C-effctor"/>
</dbReference>
<dbReference type="AlphaFoldDB" id="A0A831WA13"/>
<dbReference type="PROSITE" id="PS50110">
    <property type="entry name" value="RESPONSE_REGULATORY"/>
    <property type="match status" value="1"/>
</dbReference>
<comment type="caution">
    <text evidence="5">The sequence shown here is derived from an EMBL/GenBank/DDBJ whole genome shotgun (WGS) entry which is preliminary data.</text>
</comment>
<dbReference type="PANTHER" id="PTHR43214:SF43">
    <property type="entry name" value="TWO-COMPONENT RESPONSE REGULATOR"/>
    <property type="match status" value="1"/>
</dbReference>
<dbReference type="GO" id="GO:0003677">
    <property type="term" value="F:DNA binding"/>
    <property type="evidence" value="ECO:0007669"/>
    <property type="project" value="UniProtKB-KW"/>
</dbReference>
<feature type="domain" description="HTH luxR-type" evidence="3">
    <location>
        <begin position="141"/>
        <end position="206"/>
    </location>
</feature>
<dbReference type="SUPFAM" id="SSF46894">
    <property type="entry name" value="C-terminal effector domain of the bipartite response regulators"/>
    <property type="match status" value="1"/>
</dbReference>
<proteinExistence type="predicted"/>
<evidence type="ECO:0000259" key="4">
    <source>
        <dbReference type="PROSITE" id="PS50110"/>
    </source>
</evidence>
<organism evidence="5">
    <name type="scientific">Sedimenticola thiotaurini</name>
    <dbReference type="NCBI Taxonomy" id="1543721"/>
    <lineage>
        <taxon>Bacteria</taxon>
        <taxon>Pseudomonadati</taxon>
        <taxon>Pseudomonadota</taxon>
        <taxon>Gammaproteobacteria</taxon>
        <taxon>Chromatiales</taxon>
        <taxon>Sedimenticolaceae</taxon>
        <taxon>Sedimenticola</taxon>
    </lineage>
</organism>
<dbReference type="PROSITE" id="PS50043">
    <property type="entry name" value="HTH_LUXR_2"/>
    <property type="match status" value="1"/>
</dbReference>